<keyword evidence="1" id="KW-1133">Transmembrane helix</keyword>
<dbReference type="EMBL" id="QNRE01000001">
    <property type="protein sequence ID" value="RBO96300.1"/>
    <property type="molecule type" value="Genomic_DNA"/>
</dbReference>
<comment type="caution">
    <text evidence="2">The sequence shown here is derived from an EMBL/GenBank/DDBJ whole genome shotgun (WGS) entry which is preliminary data.</text>
</comment>
<dbReference type="Proteomes" id="UP000252586">
    <property type="component" value="Unassembled WGS sequence"/>
</dbReference>
<proteinExistence type="predicted"/>
<reference evidence="2 3" key="1">
    <citation type="submission" date="2018-06" db="EMBL/GenBank/DDBJ databases">
        <title>Genomic Encyclopedia of Type Strains, Phase IV (KMG-IV): sequencing the most valuable type-strain genomes for metagenomic binning, comparative biology and taxonomic classification.</title>
        <authorList>
            <person name="Goeker M."/>
        </authorList>
    </citation>
    <scope>NUCLEOTIDE SEQUENCE [LARGE SCALE GENOMIC DNA]</scope>
    <source>
        <strain evidence="2 3">DSM 44599</strain>
    </source>
</reference>
<dbReference type="OrthoDB" id="4504509at2"/>
<feature type="transmembrane region" description="Helical" evidence="1">
    <location>
        <begin position="263"/>
        <end position="285"/>
    </location>
</feature>
<keyword evidence="1" id="KW-0812">Transmembrane</keyword>
<accession>A0A366E1R0</accession>
<dbReference type="RefSeq" id="WP_147265721.1">
    <property type="nucleotide sequence ID" value="NZ_QNRE01000001.1"/>
</dbReference>
<protein>
    <submittedName>
        <fullName evidence="2">Uncharacterized protein</fullName>
    </submittedName>
</protein>
<feature type="transmembrane region" description="Helical" evidence="1">
    <location>
        <begin position="239"/>
        <end position="257"/>
    </location>
</feature>
<gene>
    <name evidence="2" type="ORF">DFR74_101311</name>
</gene>
<organism evidence="2 3">
    <name type="scientific">Nocardia puris</name>
    <dbReference type="NCBI Taxonomy" id="208602"/>
    <lineage>
        <taxon>Bacteria</taxon>
        <taxon>Bacillati</taxon>
        <taxon>Actinomycetota</taxon>
        <taxon>Actinomycetes</taxon>
        <taxon>Mycobacteriales</taxon>
        <taxon>Nocardiaceae</taxon>
        <taxon>Nocardia</taxon>
    </lineage>
</organism>
<evidence type="ECO:0000313" key="3">
    <source>
        <dbReference type="Proteomes" id="UP000252586"/>
    </source>
</evidence>
<evidence type="ECO:0000313" key="2">
    <source>
        <dbReference type="EMBL" id="RBO96300.1"/>
    </source>
</evidence>
<dbReference type="STRING" id="1210090.GCA_001613185_01027"/>
<evidence type="ECO:0000256" key="1">
    <source>
        <dbReference type="SAM" id="Phobius"/>
    </source>
</evidence>
<dbReference type="AlphaFoldDB" id="A0A366E1R0"/>
<name>A0A366E1R0_9NOCA</name>
<keyword evidence="3" id="KW-1185">Reference proteome</keyword>
<keyword evidence="1" id="KW-0472">Membrane</keyword>
<sequence>MRVNWQTYFDAGKRCHDLAIELRRADKPVHDSVKGECAGMAGNAPGCKQWGEAYDRYARDTLQTCTHLADALTNFGNVLYANGYKYAIADNARPQRPVLNQVSEYKVTIPTVVHDNGDGVKHNGGAEEFFSELTAKVLDNFEKLPNGDVDKLSKAADVWKKFANHETITGAPAKISAISALFDDMDAPENRAKIQEHFGTLKSGADLLASASSNIASPVAEYHSSTVEVGDAIKSAMNAFAWAVGLLVTGAIVGAIFSFGGSVVAAGGGVAIAVSDTIATIRGLYTTKRLFEILKLTLAATVTVGVIDAFGKVPDLTSSLANLAALIAMKVFIDDNSPTTIPVLGGDDPITKEIAKKIAEHANGRAQQGDGSHYVPGVGAAELPEYVRRVLDGEIKTEVKHLPRGRVAYWDPEKGSVVIEDGDGGTVFTPKEGREYFDDL</sequence>